<gene>
    <name evidence="3" type="ORF">KY084_11145</name>
</gene>
<comment type="caution">
    <text evidence="3">The sequence shown here is derived from an EMBL/GenBank/DDBJ whole genome shotgun (WGS) entry which is preliminary data.</text>
</comment>
<dbReference type="Proteomes" id="UP001197214">
    <property type="component" value="Unassembled WGS sequence"/>
</dbReference>
<feature type="signal peptide" evidence="1">
    <location>
        <begin position="1"/>
        <end position="23"/>
    </location>
</feature>
<dbReference type="InterPro" id="IPR027843">
    <property type="entry name" value="DUF4440"/>
</dbReference>
<feature type="chain" id="PRO_5045364749" evidence="1">
    <location>
        <begin position="24"/>
        <end position="179"/>
    </location>
</feature>
<evidence type="ECO:0000313" key="4">
    <source>
        <dbReference type="Proteomes" id="UP001197214"/>
    </source>
</evidence>
<keyword evidence="4" id="KW-1185">Reference proteome</keyword>
<reference evidence="3 4" key="1">
    <citation type="submission" date="2021-07" db="EMBL/GenBank/DDBJ databases">
        <title>Stakelama flava sp. nov., a novel endophytic bacterium isolated from branch of Kandelia candel.</title>
        <authorList>
            <person name="Tuo L."/>
        </authorList>
    </citation>
    <scope>NUCLEOTIDE SEQUENCE [LARGE SCALE GENOMIC DNA]</scope>
    <source>
        <strain evidence="3 4">CBK3Z-3</strain>
    </source>
</reference>
<dbReference type="EMBL" id="JAHWZX010000010">
    <property type="protein sequence ID" value="MBW4331421.1"/>
    <property type="molecule type" value="Genomic_DNA"/>
</dbReference>
<evidence type="ECO:0000259" key="2">
    <source>
        <dbReference type="Pfam" id="PF14534"/>
    </source>
</evidence>
<keyword evidence="1" id="KW-0732">Signal</keyword>
<accession>A0ABS6XMK8</accession>
<feature type="domain" description="DUF4440" evidence="2">
    <location>
        <begin position="49"/>
        <end position="165"/>
    </location>
</feature>
<evidence type="ECO:0000256" key="1">
    <source>
        <dbReference type="SAM" id="SignalP"/>
    </source>
</evidence>
<name>A0ABS6XMK8_9SPHN</name>
<sequence length="179" mass="20191">MRSLFGTTVAAFALLALPSATHAQRQPAARTARTHVAPDIVARLIERDAQLFAAAFDRCDPQAMRAMVTDDFEFYHDREGLIAANGDQFLADGIETCNRRARGEAEVLRREFIPGSNSFHALGEGRVMQIGRHRFYLIEAGRPDRLVEEATFLHLWRRMPDGWRIAREISYDHVAIGAQ</sequence>
<proteinExistence type="predicted"/>
<dbReference type="Pfam" id="PF14534">
    <property type="entry name" value="DUF4440"/>
    <property type="match status" value="1"/>
</dbReference>
<organism evidence="3 4">
    <name type="scientific">Stakelama flava</name>
    <dbReference type="NCBI Taxonomy" id="2860338"/>
    <lineage>
        <taxon>Bacteria</taxon>
        <taxon>Pseudomonadati</taxon>
        <taxon>Pseudomonadota</taxon>
        <taxon>Alphaproteobacteria</taxon>
        <taxon>Sphingomonadales</taxon>
        <taxon>Sphingomonadaceae</taxon>
        <taxon>Stakelama</taxon>
    </lineage>
</organism>
<dbReference type="RefSeq" id="WP_219238554.1">
    <property type="nucleotide sequence ID" value="NZ_JAHWZX010000010.1"/>
</dbReference>
<protein>
    <submittedName>
        <fullName evidence="3">Nuclear transport factor 2 family protein</fullName>
    </submittedName>
</protein>
<evidence type="ECO:0000313" key="3">
    <source>
        <dbReference type="EMBL" id="MBW4331421.1"/>
    </source>
</evidence>